<keyword evidence="2" id="KW-1185">Reference proteome</keyword>
<accession>A0ABN7A7E0</accession>
<evidence type="ECO:0000313" key="2">
    <source>
        <dbReference type="Proteomes" id="UP001307889"/>
    </source>
</evidence>
<organism evidence="1 2">
    <name type="scientific">Nesidiocoris tenuis</name>
    <dbReference type="NCBI Taxonomy" id="355587"/>
    <lineage>
        <taxon>Eukaryota</taxon>
        <taxon>Metazoa</taxon>
        <taxon>Ecdysozoa</taxon>
        <taxon>Arthropoda</taxon>
        <taxon>Hexapoda</taxon>
        <taxon>Insecta</taxon>
        <taxon>Pterygota</taxon>
        <taxon>Neoptera</taxon>
        <taxon>Paraneoptera</taxon>
        <taxon>Hemiptera</taxon>
        <taxon>Heteroptera</taxon>
        <taxon>Panheteroptera</taxon>
        <taxon>Cimicomorpha</taxon>
        <taxon>Miridae</taxon>
        <taxon>Dicyphina</taxon>
        <taxon>Nesidiocoris</taxon>
    </lineage>
</organism>
<reference evidence="1 2" key="1">
    <citation type="submission" date="2023-09" db="EMBL/GenBank/DDBJ databases">
        <title>Nesidiocoris tenuis whole genome shotgun sequence.</title>
        <authorList>
            <person name="Shibata T."/>
            <person name="Shimoda M."/>
            <person name="Kobayashi T."/>
            <person name="Uehara T."/>
        </authorList>
    </citation>
    <scope>NUCLEOTIDE SEQUENCE [LARGE SCALE GENOMIC DNA]</scope>
    <source>
        <strain evidence="1 2">Japan</strain>
    </source>
</reference>
<dbReference type="Proteomes" id="UP001307889">
    <property type="component" value="Chromosome 1"/>
</dbReference>
<dbReference type="EMBL" id="AP028909">
    <property type="protein sequence ID" value="BES88195.1"/>
    <property type="molecule type" value="Genomic_DNA"/>
</dbReference>
<evidence type="ECO:0000313" key="1">
    <source>
        <dbReference type="EMBL" id="BES88195.1"/>
    </source>
</evidence>
<sequence length="97" mass="10999">MPRARPVFWSFATLGAHRRMISKFQENNRQNDFFSTTVVREDVSKFTRGHVVLFKFSAIRHLRGETRGKITCPTVGAGSAVDWARLSLAQVFGNDVN</sequence>
<proteinExistence type="predicted"/>
<protein>
    <submittedName>
        <fullName evidence="1">Uncharacterized protein</fullName>
    </submittedName>
</protein>
<gene>
    <name evidence="1" type="ORF">NTJ_01001</name>
</gene>
<name>A0ABN7A7E0_9HEMI</name>